<feature type="domain" description="Histidine-specific methyltransferase SAM-dependent" evidence="3">
    <location>
        <begin position="2"/>
        <end position="300"/>
    </location>
</feature>
<dbReference type="Proteomes" id="UP000253314">
    <property type="component" value="Unassembled WGS sequence"/>
</dbReference>
<dbReference type="InterPro" id="IPR029063">
    <property type="entry name" value="SAM-dependent_MTases_sf"/>
</dbReference>
<evidence type="ECO:0000256" key="2">
    <source>
        <dbReference type="ARBA" id="ARBA00022679"/>
    </source>
</evidence>
<accession>A0A366Y372</accession>
<dbReference type="GO" id="GO:0032259">
    <property type="term" value="P:methylation"/>
    <property type="evidence" value="ECO:0007669"/>
    <property type="project" value="UniProtKB-KW"/>
</dbReference>
<reference evidence="4 5" key="1">
    <citation type="submission" date="2018-07" db="EMBL/GenBank/DDBJ databases">
        <title>Lottiidibacillus patelloidae gen. nov., sp. nov., isolated from the intestinal tract of a marine limpet and the reclassification of B. taeanensis BH030017T, B. algicola KMM 3737T and B. hwajinpoensis SW-72T as genus Lottiidibacillus.</title>
        <authorList>
            <person name="Liu R."/>
            <person name="Huang Z."/>
        </authorList>
    </citation>
    <scope>NUCLEOTIDE SEQUENCE [LARGE SCALE GENOMIC DNA]</scope>
    <source>
        <strain evidence="4 5">BH030017</strain>
    </source>
</reference>
<gene>
    <name evidence="4" type="primary">egtD</name>
    <name evidence="4" type="ORF">DS031_04280</name>
</gene>
<keyword evidence="2 4" id="KW-0808">Transferase</keyword>
<evidence type="ECO:0000256" key="1">
    <source>
        <dbReference type="ARBA" id="ARBA00022603"/>
    </source>
</evidence>
<proteinExistence type="predicted"/>
<keyword evidence="1 4" id="KW-0489">Methyltransferase</keyword>
<dbReference type="EC" id="2.1.1.44" evidence="4"/>
<dbReference type="InterPro" id="IPR017804">
    <property type="entry name" value="MeTrfase_EgtD-like"/>
</dbReference>
<dbReference type="OrthoDB" id="5289726at2"/>
<dbReference type="InterPro" id="IPR019257">
    <property type="entry name" value="MeTrfase_dom"/>
</dbReference>
<dbReference type="PANTHER" id="PTHR43397">
    <property type="entry name" value="ERGOTHIONEINE BIOSYNTHESIS PROTEIN 1"/>
    <property type="match status" value="1"/>
</dbReference>
<evidence type="ECO:0000313" key="4">
    <source>
        <dbReference type="EMBL" id="RBW70853.1"/>
    </source>
</evidence>
<protein>
    <submittedName>
        <fullName evidence="4">L-histidine N(Alpha)-methyltransferase</fullName>
        <ecNumber evidence="4">2.1.1.44</ecNumber>
    </submittedName>
</protein>
<dbReference type="PANTHER" id="PTHR43397:SF1">
    <property type="entry name" value="ERGOTHIONEINE BIOSYNTHESIS PROTEIN 1"/>
    <property type="match status" value="1"/>
</dbReference>
<name>A0A366Y372_9BACI</name>
<dbReference type="AlphaFoldDB" id="A0A366Y372"/>
<evidence type="ECO:0000313" key="5">
    <source>
        <dbReference type="Proteomes" id="UP000253314"/>
    </source>
</evidence>
<dbReference type="SUPFAM" id="SSF53335">
    <property type="entry name" value="S-adenosyl-L-methionine-dependent methyltransferases"/>
    <property type="match status" value="1"/>
</dbReference>
<evidence type="ECO:0000259" key="3">
    <source>
        <dbReference type="Pfam" id="PF10017"/>
    </source>
</evidence>
<keyword evidence="5" id="KW-1185">Reference proteome</keyword>
<dbReference type="NCBIfam" id="TIGR03438">
    <property type="entry name" value="egtD_ergothio"/>
    <property type="match status" value="1"/>
</dbReference>
<dbReference type="PIRSF" id="PIRSF018005">
    <property type="entry name" value="UCP018005"/>
    <property type="match status" value="1"/>
</dbReference>
<dbReference type="InterPro" id="IPR035094">
    <property type="entry name" value="EgtD"/>
</dbReference>
<dbReference type="EMBL" id="QOCW01000003">
    <property type="protein sequence ID" value="RBW70853.1"/>
    <property type="molecule type" value="Genomic_DNA"/>
</dbReference>
<comment type="caution">
    <text evidence="4">The sequence shown here is derived from an EMBL/GenBank/DDBJ whole genome shotgun (WGS) entry which is preliminary data.</text>
</comment>
<dbReference type="GO" id="GO:0052706">
    <property type="term" value="F:L-histidine N(alpha)-methyltransferase activity"/>
    <property type="evidence" value="ECO:0007669"/>
    <property type="project" value="UniProtKB-EC"/>
</dbReference>
<dbReference type="InterPro" id="IPR051128">
    <property type="entry name" value="EgtD_Methyltrsf_superfamily"/>
</dbReference>
<dbReference type="Gene3D" id="3.40.50.150">
    <property type="entry name" value="Vaccinia Virus protein VP39"/>
    <property type="match status" value="1"/>
</dbReference>
<sequence>MEEVLKGLNKKQKQLSPKFLYDQRGSELFEKITTLPEYYVTRTEISILKQYALEMADVVGEEAVLVEYGSGSSTKIKLLLDHLPNLSAYMPIDISKEFLKQSAEALAREYHALKIIAICADYTSAFNLPEIGSHSKKVAFFPGSTIGNFDPLYAQKFLRKIAKMLQTGDGLLIGVDLKKDRQTLHDAYNDKQGITAAFNLNMLTRINNELGANFEFNQFQHKAFYNEEFGRIEMHIQSLVDQEVAIGENSFSFKRNETIHTENSYKYTIHEFQTMAKESGFKPVEVWTDQNEWFSVHYLTVNG</sequence>
<dbReference type="Pfam" id="PF10017">
    <property type="entry name" value="Methyltransf_33"/>
    <property type="match status" value="1"/>
</dbReference>
<organism evidence="4 5">
    <name type="scientific">Bacillus taeanensis</name>
    <dbReference type="NCBI Taxonomy" id="273032"/>
    <lineage>
        <taxon>Bacteria</taxon>
        <taxon>Bacillati</taxon>
        <taxon>Bacillota</taxon>
        <taxon>Bacilli</taxon>
        <taxon>Bacillales</taxon>
        <taxon>Bacillaceae</taxon>
        <taxon>Bacillus</taxon>
    </lineage>
</organism>